<evidence type="ECO:0000313" key="2">
    <source>
        <dbReference type="EMBL" id="TCS37946.1"/>
    </source>
</evidence>
<protein>
    <submittedName>
        <fullName evidence="2">Transposase</fullName>
    </submittedName>
</protein>
<dbReference type="PANTHER" id="PTHR46637:SF1">
    <property type="entry name" value="BLL5188 PROTEIN"/>
    <property type="match status" value="1"/>
</dbReference>
<dbReference type="Proteomes" id="UP000295382">
    <property type="component" value="Unassembled WGS sequence"/>
</dbReference>
<dbReference type="InterPro" id="IPR052909">
    <property type="entry name" value="Transposase_6_like"/>
</dbReference>
<reference evidence="2 3" key="1">
    <citation type="submission" date="2019-03" db="EMBL/GenBank/DDBJ databases">
        <title>Genomic Encyclopedia of Type Strains, Phase IV (KMG-IV): sequencing the most valuable type-strain genomes for metagenomic binning, comparative biology and taxonomic classification.</title>
        <authorList>
            <person name="Goeker M."/>
        </authorList>
    </citation>
    <scope>NUCLEOTIDE SEQUENCE [LARGE SCALE GENOMIC DNA]</scope>
    <source>
        <strain evidence="2 3">DSM 7445</strain>
    </source>
</reference>
<dbReference type="EMBL" id="SLZQ01000003">
    <property type="protein sequence ID" value="TCS37946.1"/>
    <property type="molecule type" value="Genomic_DNA"/>
</dbReference>
<feature type="domain" description="Insertion element IS402-like" evidence="1">
    <location>
        <begin position="7"/>
        <end position="83"/>
    </location>
</feature>
<comment type="caution">
    <text evidence="2">The sequence shown here is derived from an EMBL/GenBank/DDBJ whole genome shotgun (WGS) entry which is preliminary data.</text>
</comment>
<accession>A0A4R3HXB1</accession>
<name>A0A4R3HXB1_PAULE</name>
<dbReference type="AlphaFoldDB" id="A0A4R3HXB1"/>
<evidence type="ECO:0000259" key="1">
    <source>
        <dbReference type="Pfam" id="PF13340"/>
    </source>
</evidence>
<dbReference type="NCBIfam" id="NF033580">
    <property type="entry name" value="transpos_IS5_3"/>
    <property type="match status" value="1"/>
</dbReference>
<proteinExistence type="predicted"/>
<dbReference type="PANTHER" id="PTHR46637">
    <property type="entry name" value="TIS1421-TRANSPOSASE PROTEIN A"/>
    <property type="match status" value="1"/>
</dbReference>
<dbReference type="InterPro" id="IPR025161">
    <property type="entry name" value="IS402-like_dom"/>
</dbReference>
<evidence type="ECO:0000313" key="3">
    <source>
        <dbReference type="Proteomes" id="UP000295382"/>
    </source>
</evidence>
<dbReference type="Pfam" id="PF13340">
    <property type="entry name" value="DUF4096"/>
    <property type="match status" value="1"/>
</dbReference>
<organism evidence="2 3">
    <name type="scientific">Paucimonas lemoignei</name>
    <name type="common">Pseudomonas lemoignei</name>
    <dbReference type="NCBI Taxonomy" id="29443"/>
    <lineage>
        <taxon>Bacteria</taxon>
        <taxon>Pseudomonadati</taxon>
        <taxon>Pseudomonadota</taxon>
        <taxon>Betaproteobacteria</taxon>
        <taxon>Burkholderiales</taxon>
        <taxon>Burkholderiaceae</taxon>
        <taxon>Paucimonas</taxon>
    </lineage>
</organism>
<sequence length="192" mass="21633">MASGKFLTDEQWAVLSPLIPPPARRADGRGRPVEHDDRAVMDGILWVLRTGAPWADLPDRYPSYATCFRRFSRWVKEGTLERLLTALARDLELRGDIDLSECFIDGTFIVAKKGGKKWERPSAARVRSSWQLRTLQVFHSPSTRMLLALMKSPLSKLPSMKLSPWDSPSDLSEIVPTTVIRSMQSSPPMALN</sequence>
<keyword evidence="3" id="KW-1185">Reference proteome</keyword>
<gene>
    <name evidence="2" type="ORF">EDC30_103238</name>
</gene>